<dbReference type="PROSITE" id="PS00356">
    <property type="entry name" value="HTH_LACI_1"/>
    <property type="match status" value="1"/>
</dbReference>
<feature type="compositionally biased region" description="Basic and acidic residues" evidence="4">
    <location>
        <begin position="332"/>
        <end position="343"/>
    </location>
</feature>
<dbReference type="GO" id="GO:0003677">
    <property type="term" value="F:DNA binding"/>
    <property type="evidence" value="ECO:0007669"/>
    <property type="project" value="UniProtKB-KW"/>
</dbReference>
<accession>A0ABW2CXF7</accession>
<dbReference type="Pfam" id="PF13377">
    <property type="entry name" value="Peripla_BP_3"/>
    <property type="match status" value="1"/>
</dbReference>
<dbReference type="PANTHER" id="PTHR30146:SF138">
    <property type="entry name" value="TRANSCRIPTIONAL REGULATORY PROTEIN"/>
    <property type="match status" value="1"/>
</dbReference>
<evidence type="ECO:0000256" key="4">
    <source>
        <dbReference type="SAM" id="MobiDB-lite"/>
    </source>
</evidence>
<dbReference type="CDD" id="cd01392">
    <property type="entry name" value="HTH_LacI"/>
    <property type="match status" value="1"/>
</dbReference>
<feature type="region of interest" description="Disordered" evidence="4">
    <location>
        <begin position="300"/>
        <end position="343"/>
    </location>
</feature>
<dbReference type="InterPro" id="IPR010982">
    <property type="entry name" value="Lambda_DNA-bd_dom_sf"/>
</dbReference>
<evidence type="ECO:0000256" key="3">
    <source>
        <dbReference type="ARBA" id="ARBA00023163"/>
    </source>
</evidence>
<dbReference type="Proteomes" id="UP001596380">
    <property type="component" value="Unassembled WGS sequence"/>
</dbReference>
<evidence type="ECO:0000313" key="6">
    <source>
        <dbReference type="EMBL" id="MFC6885730.1"/>
    </source>
</evidence>
<reference evidence="7" key="1">
    <citation type="journal article" date="2019" name="Int. J. Syst. Evol. Microbiol.">
        <title>The Global Catalogue of Microorganisms (GCM) 10K type strain sequencing project: providing services to taxonomists for standard genome sequencing and annotation.</title>
        <authorList>
            <consortium name="The Broad Institute Genomics Platform"/>
            <consortium name="The Broad Institute Genome Sequencing Center for Infectious Disease"/>
            <person name="Wu L."/>
            <person name="Ma J."/>
        </authorList>
    </citation>
    <scope>NUCLEOTIDE SEQUENCE [LARGE SCALE GENOMIC DNA]</scope>
    <source>
        <strain evidence="7">JCM 3369</strain>
    </source>
</reference>
<keyword evidence="3" id="KW-0804">Transcription</keyword>
<dbReference type="InterPro" id="IPR000843">
    <property type="entry name" value="HTH_LacI"/>
</dbReference>
<dbReference type="Gene3D" id="3.40.50.2300">
    <property type="match status" value="2"/>
</dbReference>
<gene>
    <name evidence="6" type="ORF">ACFQKB_38635</name>
</gene>
<name>A0ABW2CXF7_9ACTN</name>
<evidence type="ECO:0000256" key="1">
    <source>
        <dbReference type="ARBA" id="ARBA00023015"/>
    </source>
</evidence>
<feature type="domain" description="HTH lacI-type" evidence="5">
    <location>
        <begin position="2"/>
        <end position="56"/>
    </location>
</feature>
<dbReference type="SMART" id="SM00354">
    <property type="entry name" value="HTH_LACI"/>
    <property type="match status" value="1"/>
</dbReference>
<keyword evidence="2 6" id="KW-0238">DNA-binding</keyword>
<dbReference type="Gene3D" id="1.10.260.40">
    <property type="entry name" value="lambda repressor-like DNA-binding domains"/>
    <property type="match status" value="1"/>
</dbReference>
<organism evidence="6 7">
    <name type="scientific">Actinomadura yumaensis</name>
    <dbReference type="NCBI Taxonomy" id="111807"/>
    <lineage>
        <taxon>Bacteria</taxon>
        <taxon>Bacillati</taxon>
        <taxon>Actinomycetota</taxon>
        <taxon>Actinomycetes</taxon>
        <taxon>Streptosporangiales</taxon>
        <taxon>Thermomonosporaceae</taxon>
        <taxon>Actinomadura</taxon>
    </lineage>
</organism>
<evidence type="ECO:0000256" key="2">
    <source>
        <dbReference type="ARBA" id="ARBA00023125"/>
    </source>
</evidence>
<comment type="caution">
    <text evidence="6">The sequence shown here is derived from an EMBL/GenBank/DDBJ whole genome shotgun (WGS) entry which is preliminary data.</text>
</comment>
<proteinExistence type="predicted"/>
<dbReference type="EMBL" id="JBHSXS010000042">
    <property type="protein sequence ID" value="MFC6885730.1"/>
    <property type="molecule type" value="Genomic_DNA"/>
</dbReference>
<dbReference type="PROSITE" id="PS50932">
    <property type="entry name" value="HTH_LACI_2"/>
    <property type="match status" value="1"/>
</dbReference>
<dbReference type="InterPro" id="IPR046335">
    <property type="entry name" value="LacI/GalR-like_sensor"/>
</dbReference>
<dbReference type="Pfam" id="PF00356">
    <property type="entry name" value="LacI"/>
    <property type="match status" value="1"/>
</dbReference>
<sequence>MTRLDDVAREAGVSASTVSRALTRPGMVSEATRSRVLATAERLGYRHHPAARALATGRAGLLAFAVASLANPFHAPIIAGAQEAAEEAGSELIVVVTDGSAAREEALFERLADRVDGFAAVGPAAPAARLAEAARRLPLVTLNRRVRGVSSVVIDTPGGMAGLGAHLAALGHARVAYLGGPEGSWLDRRRLRELRRAMPDAEIAASGPYPPEFDAGTRAFDAVAASGCTAVVAYSSTVLLGLLHRMTMKGLRAPGDLSLACADDLSAAGLAMPDVTALRVPGAEAGRLAVERLLDLARSSRPGTPAHQTLGVTLLPRASTAAPGRGAGTGRRRGDRERARPVE</sequence>
<dbReference type="RefSeq" id="WP_160825447.1">
    <property type="nucleotide sequence ID" value="NZ_JBHSXE010000001.1"/>
</dbReference>
<dbReference type="SUPFAM" id="SSF47413">
    <property type="entry name" value="lambda repressor-like DNA-binding domains"/>
    <property type="match status" value="1"/>
</dbReference>
<evidence type="ECO:0000259" key="5">
    <source>
        <dbReference type="PROSITE" id="PS50932"/>
    </source>
</evidence>
<evidence type="ECO:0000313" key="7">
    <source>
        <dbReference type="Proteomes" id="UP001596380"/>
    </source>
</evidence>
<dbReference type="SUPFAM" id="SSF53822">
    <property type="entry name" value="Periplasmic binding protein-like I"/>
    <property type="match status" value="1"/>
</dbReference>
<dbReference type="PANTHER" id="PTHR30146">
    <property type="entry name" value="LACI-RELATED TRANSCRIPTIONAL REPRESSOR"/>
    <property type="match status" value="1"/>
</dbReference>
<protein>
    <submittedName>
        <fullName evidence="6">LacI family DNA-binding transcriptional regulator</fullName>
    </submittedName>
</protein>
<dbReference type="CDD" id="cd06267">
    <property type="entry name" value="PBP1_LacI_sugar_binding-like"/>
    <property type="match status" value="1"/>
</dbReference>
<keyword evidence="1" id="KW-0805">Transcription regulation</keyword>
<dbReference type="InterPro" id="IPR028082">
    <property type="entry name" value="Peripla_BP_I"/>
</dbReference>
<keyword evidence="7" id="KW-1185">Reference proteome</keyword>